<evidence type="ECO:0000256" key="2">
    <source>
        <dbReference type="ARBA" id="ARBA00022679"/>
    </source>
</evidence>
<evidence type="ECO:0000256" key="1">
    <source>
        <dbReference type="ARBA" id="ARBA00010688"/>
    </source>
</evidence>
<reference evidence="8" key="1">
    <citation type="submission" date="2020-12" db="EMBL/GenBank/DDBJ databases">
        <title>Bacterial taxonomy.</title>
        <authorList>
            <person name="Pan X."/>
        </authorList>
    </citation>
    <scope>NUCLEOTIDE SEQUENCE</scope>
    <source>
        <strain evidence="8">B2012</strain>
    </source>
</reference>
<dbReference type="GO" id="GO:0003872">
    <property type="term" value="F:6-phosphofructokinase activity"/>
    <property type="evidence" value="ECO:0007669"/>
    <property type="project" value="TreeGrafter"/>
</dbReference>
<evidence type="ECO:0000256" key="6">
    <source>
        <dbReference type="PIRNR" id="PIRNR000535"/>
    </source>
</evidence>
<dbReference type="Proteomes" id="UP000609531">
    <property type="component" value="Unassembled WGS sequence"/>
</dbReference>
<evidence type="ECO:0000313" key="9">
    <source>
        <dbReference type="Proteomes" id="UP000609531"/>
    </source>
</evidence>
<evidence type="ECO:0000313" key="8">
    <source>
        <dbReference type="EMBL" id="MBJ3778010.1"/>
    </source>
</evidence>
<dbReference type="SUPFAM" id="SSF53613">
    <property type="entry name" value="Ribokinase-like"/>
    <property type="match status" value="1"/>
</dbReference>
<protein>
    <recommendedName>
        <fullName evidence="6">Phosphofructokinase</fullName>
    </recommendedName>
</protein>
<keyword evidence="4" id="KW-0418">Kinase</keyword>
<gene>
    <name evidence="8" type="ORF">JCR33_20085</name>
</gene>
<dbReference type="Pfam" id="PF00294">
    <property type="entry name" value="PfkB"/>
    <property type="match status" value="1"/>
</dbReference>
<dbReference type="FunFam" id="3.40.1190.20:FF:000001">
    <property type="entry name" value="Phosphofructokinase"/>
    <property type="match status" value="1"/>
</dbReference>
<dbReference type="GO" id="GO:0005829">
    <property type="term" value="C:cytosol"/>
    <property type="evidence" value="ECO:0007669"/>
    <property type="project" value="TreeGrafter"/>
</dbReference>
<dbReference type="PANTHER" id="PTHR46566">
    <property type="entry name" value="1-PHOSPHOFRUCTOKINASE-RELATED"/>
    <property type="match status" value="1"/>
</dbReference>
<name>A0A934ISP2_9HYPH</name>
<dbReference type="RefSeq" id="WP_198883912.1">
    <property type="nucleotide sequence ID" value="NZ_JAEKJA010000022.1"/>
</dbReference>
<dbReference type="EMBL" id="JAEKJA010000022">
    <property type="protein sequence ID" value="MBJ3778010.1"/>
    <property type="molecule type" value="Genomic_DNA"/>
</dbReference>
<dbReference type="NCBIfam" id="TIGR03168">
    <property type="entry name" value="1-PFK"/>
    <property type="match status" value="1"/>
</dbReference>
<evidence type="ECO:0000256" key="3">
    <source>
        <dbReference type="ARBA" id="ARBA00022741"/>
    </source>
</evidence>
<accession>A0A934ISP2</accession>
<organism evidence="8 9">
    <name type="scientific">Acuticoccus mangrovi</name>
    <dbReference type="NCBI Taxonomy" id="2796142"/>
    <lineage>
        <taxon>Bacteria</taxon>
        <taxon>Pseudomonadati</taxon>
        <taxon>Pseudomonadota</taxon>
        <taxon>Alphaproteobacteria</taxon>
        <taxon>Hyphomicrobiales</taxon>
        <taxon>Amorphaceae</taxon>
        <taxon>Acuticoccus</taxon>
    </lineage>
</organism>
<dbReference type="PIRSF" id="PIRSF000535">
    <property type="entry name" value="1PFK/6PFK/LacC"/>
    <property type="match status" value="1"/>
</dbReference>
<evidence type="ECO:0000256" key="5">
    <source>
        <dbReference type="ARBA" id="ARBA00022840"/>
    </source>
</evidence>
<feature type="domain" description="Carbohydrate kinase PfkB" evidence="7">
    <location>
        <begin position="13"/>
        <end position="294"/>
    </location>
</feature>
<dbReference type="InterPro" id="IPR011611">
    <property type="entry name" value="PfkB_dom"/>
</dbReference>
<proteinExistence type="inferred from homology"/>
<evidence type="ECO:0000259" key="7">
    <source>
        <dbReference type="Pfam" id="PF00294"/>
    </source>
</evidence>
<comment type="caution">
    <text evidence="8">The sequence shown here is derived from an EMBL/GenBank/DDBJ whole genome shotgun (WGS) entry which is preliminary data.</text>
</comment>
<keyword evidence="5" id="KW-0067">ATP-binding</keyword>
<comment type="similarity">
    <text evidence="1 6">Belongs to the carbohydrate kinase PfkB family.</text>
</comment>
<dbReference type="InterPro" id="IPR017583">
    <property type="entry name" value="Tagatose/fructose_Pkinase"/>
</dbReference>
<dbReference type="Gene3D" id="3.40.1190.20">
    <property type="match status" value="1"/>
</dbReference>
<dbReference type="GO" id="GO:0005524">
    <property type="term" value="F:ATP binding"/>
    <property type="evidence" value="ECO:0007669"/>
    <property type="project" value="UniProtKB-KW"/>
</dbReference>
<dbReference type="PANTHER" id="PTHR46566:SF2">
    <property type="entry name" value="ATP-DEPENDENT 6-PHOSPHOFRUCTOKINASE ISOZYME 2"/>
    <property type="match status" value="1"/>
</dbReference>
<keyword evidence="9" id="KW-1185">Reference proteome</keyword>
<dbReference type="CDD" id="cd01164">
    <property type="entry name" value="FruK_PfkB_like"/>
    <property type="match status" value="1"/>
</dbReference>
<dbReference type="InterPro" id="IPR029056">
    <property type="entry name" value="Ribokinase-like"/>
</dbReference>
<keyword evidence="3" id="KW-0547">Nucleotide-binding</keyword>
<evidence type="ECO:0000256" key="4">
    <source>
        <dbReference type="ARBA" id="ARBA00022777"/>
    </source>
</evidence>
<sequence length="310" mass="31114">MVAIASITMNPAVDVSTTAPGIAPTVKIRCSEPHVQAGGGGINVARVATRFGAEALALFTAGGPNGDHLSKLLKDEGVPIEPIPIAADTRESLTVTEATSGDQYRFVFPGPTISPEEEKRVLAAVDALAAPPFLVVSGSLPSGLSAGFLATLAERAAATGAKLVVDGPAPVVKASRGAFLVKPNITELEDIVGAPLPDDGARVGAARRLIEQGISTIVLISLGSDGALLVSDDAARLYTSPPVDLVSAVGAGDSMVGGLLVGLAHGASLEDAVAMGVAAGAAAILTPDTELCRPEDARRLLADVTSKPVA</sequence>
<keyword evidence="2 6" id="KW-0808">Transferase</keyword>
<dbReference type="AlphaFoldDB" id="A0A934ISP2"/>